<gene>
    <name evidence="1" type="ORF">CH338_15785</name>
</gene>
<evidence type="ECO:0000313" key="1">
    <source>
        <dbReference type="EMBL" id="RAI37537.1"/>
    </source>
</evidence>
<protein>
    <submittedName>
        <fullName evidence="1">Uncharacterized protein</fullName>
    </submittedName>
</protein>
<accession>A0A327KGJ9</accession>
<evidence type="ECO:0000313" key="2">
    <source>
        <dbReference type="Proteomes" id="UP000248863"/>
    </source>
</evidence>
<dbReference type="EMBL" id="NPEU01000178">
    <property type="protein sequence ID" value="RAI37537.1"/>
    <property type="molecule type" value="Genomic_DNA"/>
</dbReference>
<name>A0A327KGJ9_9BRAD</name>
<dbReference type="RefSeq" id="WP_111358102.1">
    <property type="nucleotide sequence ID" value="NZ_NPEU01000178.1"/>
</dbReference>
<comment type="caution">
    <text evidence="1">The sequence shown here is derived from an EMBL/GenBank/DDBJ whole genome shotgun (WGS) entry which is preliminary data.</text>
</comment>
<dbReference type="OrthoDB" id="8141515at2"/>
<dbReference type="SUPFAM" id="SSF46689">
    <property type="entry name" value="Homeodomain-like"/>
    <property type="match status" value="1"/>
</dbReference>
<dbReference type="AlphaFoldDB" id="A0A327KGJ9"/>
<sequence length="132" mass="14449">MSYSWLPALLAEIAEVAGLDAALALAAARGGTRVRIPAQADDDHWLVRCVGRKAADAICIHFRQGSNRPRGVYVEVPLGRTANARRVMAQALARGASAAEAARAAGMTERSAYRMRRRGRLYTEDRQPRLFD</sequence>
<dbReference type="Proteomes" id="UP000248863">
    <property type="component" value="Unassembled WGS sequence"/>
</dbReference>
<organism evidence="1 2">
    <name type="scientific">Rhodoplanes elegans</name>
    <dbReference type="NCBI Taxonomy" id="29408"/>
    <lineage>
        <taxon>Bacteria</taxon>
        <taxon>Pseudomonadati</taxon>
        <taxon>Pseudomonadota</taxon>
        <taxon>Alphaproteobacteria</taxon>
        <taxon>Hyphomicrobiales</taxon>
        <taxon>Nitrobacteraceae</taxon>
        <taxon>Rhodoplanes</taxon>
    </lineage>
</organism>
<keyword evidence="2" id="KW-1185">Reference proteome</keyword>
<reference evidence="1 2" key="1">
    <citation type="submission" date="2017-07" db="EMBL/GenBank/DDBJ databases">
        <title>Draft Genome Sequences of Select Purple Nonsulfur Bacteria.</title>
        <authorList>
            <person name="Lasarre B."/>
            <person name="Mckinlay J.B."/>
        </authorList>
    </citation>
    <scope>NUCLEOTIDE SEQUENCE [LARGE SCALE GENOMIC DNA]</scope>
    <source>
        <strain evidence="1 2">DSM 11907</strain>
    </source>
</reference>
<proteinExistence type="predicted"/>
<dbReference type="InterPro" id="IPR009057">
    <property type="entry name" value="Homeodomain-like_sf"/>
</dbReference>